<dbReference type="InterPro" id="IPR040256">
    <property type="entry name" value="At4g02000-like"/>
</dbReference>
<dbReference type="Proteomes" id="UP000008827">
    <property type="component" value="Chromosome 2"/>
</dbReference>
<evidence type="ECO:0000313" key="4">
    <source>
        <dbReference type="Proteomes" id="UP000008827"/>
    </source>
</evidence>
<name>A0A0R0L6P4_SOYBN</name>
<gene>
    <name evidence="2" type="ORF">GLYMA_02G199600</name>
</gene>
<evidence type="ECO:0000259" key="1">
    <source>
        <dbReference type="Pfam" id="PF14111"/>
    </source>
</evidence>
<dbReference type="InParanoid" id="A0A0R0L6P4"/>
<organism evidence="2">
    <name type="scientific">Glycine max</name>
    <name type="common">Soybean</name>
    <name type="synonym">Glycine hispida</name>
    <dbReference type="NCBI Taxonomy" id="3847"/>
    <lineage>
        <taxon>Eukaryota</taxon>
        <taxon>Viridiplantae</taxon>
        <taxon>Streptophyta</taxon>
        <taxon>Embryophyta</taxon>
        <taxon>Tracheophyta</taxon>
        <taxon>Spermatophyta</taxon>
        <taxon>Magnoliopsida</taxon>
        <taxon>eudicotyledons</taxon>
        <taxon>Gunneridae</taxon>
        <taxon>Pentapetalae</taxon>
        <taxon>rosids</taxon>
        <taxon>fabids</taxon>
        <taxon>Fabales</taxon>
        <taxon>Fabaceae</taxon>
        <taxon>Papilionoideae</taxon>
        <taxon>50 kb inversion clade</taxon>
        <taxon>NPAAA clade</taxon>
        <taxon>indigoferoid/millettioid clade</taxon>
        <taxon>Phaseoleae</taxon>
        <taxon>Glycine</taxon>
        <taxon>Glycine subgen. Soja</taxon>
    </lineage>
</organism>
<dbReference type="OMA" id="NHEIFIR"/>
<proteinExistence type="predicted"/>
<dbReference type="InterPro" id="IPR025558">
    <property type="entry name" value="DUF4283"/>
</dbReference>
<dbReference type="EMBL" id="CM000835">
    <property type="protein sequence ID" value="KRH72229.1"/>
    <property type="molecule type" value="Genomic_DNA"/>
</dbReference>
<evidence type="ECO:0000313" key="2">
    <source>
        <dbReference type="EMBL" id="KRH72229.1"/>
    </source>
</evidence>
<keyword evidence="4" id="KW-1185">Reference proteome</keyword>
<dbReference type="Pfam" id="PF14111">
    <property type="entry name" value="DUF4283"/>
    <property type="match status" value="1"/>
</dbReference>
<dbReference type="PANTHER" id="PTHR31286">
    <property type="entry name" value="GLYCINE-RICH CELL WALL STRUCTURAL PROTEIN 1.8-LIKE"/>
    <property type="match status" value="1"/>
</dbReference>
<reference evidence="2 3" key="1">
    <citation type="journal article" date="2010" name="Nature">
        <title>Genome sequence of the palaeopolyploid soybean.</title>
        <authorList>
            <person name="Schmutz J."/>
            <person name="Cannon S.B."/>
            <person name="Schlueter J."/>
            <person name="Ma J."/>
            <person name="Mitros T."/>
            <person name="Nelson W."/>
            <person name="Hyten D.L."/>
            <person name="Song Q."/>
            <person name="Thelen J.J."/>
            <person name="Cheng J."/>
            <person name="Xu D."/>
            <person name="Hellsten U."/>
            <person name="May G.D."/>
            <person name="Yu Y."/>
            <person name="Sakurai T."/>
            <person name="Umezawa T."/>
            <person name="Bhattacharyya M.K."/>
            <person name="Sandhu D."/>
            <person name="Valliyodan B."/>
            <person name="Lindquist E."/>
            <person name="Peto M."/>
            <person name="Grant D."/>
            <person name="Shu S."/>
            <person name="Goodstein D."/>
            <person name="Barry K."/>
            <person name="Futrell-Griggs M."/>
            <person name="Abernathy B."/>
            <person name="Du J."/>
            <person name="Tian Z."/>
            <person name="Zhu L."/>
            <person name="Gill N."/>
            <person name="Joshi T."/>
            <person name="Libault M."/>
            <person name="Sethuraman A."/>
            <person name="Zhang X.-C."/>
            <person name="Shinozaki K."/>
            <person name="Nguyen H.T."/>
            <person name="Wing R.A."/>
            <person name="Cregan P."/>
            <person name="Specht J."/>
            <person name="Grimwood J."/>
            <person name="Rokhsar D."/>
            <person name="Stacey G."/>
            <person name="Shoemaker R.C."/>
            <person name="Jackson S.A."/>
        </authorList>
    </citation>
    <scope>NUCLEOTIDE SEQUENCE</scope>
    <source>
        <strain evidence="3">cv. Williams 82</strain>
        <tissue evidence="2">Callus</tissue>
    </source>
</reference>
<reference evidence="3" key="2">
    <citation type="submission" date="2018-02" db="UniProtKB">
        <authorList>
            <consortium name="EnsemblPlants"/>
        </authorList>
    </citation>
    <scope>IDENTIFICATION</scope>
    <source>
        <strain evidence="3">Williams 82</strain>
    </source>
</reference>
<feature type="domain" description="DUF4283" evidence="1">
    <location>
        <begin position="14"/>
        <end position="86"/>
    </location>
</feature>
<evidence type="ECO:0000313" key="3">
    <source>
        <dbReference type="EnsemblPlants" id="KRH72229"/>
    </source>
</evidence>
<dbReference type="EnsemblPlants" id="KRH72229">
    <property type="protein sequence ID" value="KRH72229"/>
    <property type="gene ID" value="GLYMA_02G199600"/>
</dbReference>
<dbReference type="AlphaFoldDB" id="A0A0R0L6P4"/>
<dbReference type="PANTHER" id="PTHR31286:SF153">
    <property type="entry name" value="DUF4283 DOMAIN PROTEIN"/>
    <property type="match status" value="1"/>
</dbReference>
<accession>A0A0R0L6P4</accession>
<reference evidence="2" key="3">
    <citation type="submission" date="2018-07" db="EMBL/GenBank/DDBJ databases">
        <title>WGS assembly of Glycine max.</title>
        <authorList>
            <person name="Schmutz J."/>
            <person name="Cannon S."/>
            <person name="Schlueter J."/>
            <person name="Ma J."/>
            <person name="Mitros T."/>
            <person name="Nelson W."/>
            <person name="Hyten D."/>
            <person name="Song Q."/>
            <person name="Thelen J."/>
            <person name="Cheng J."/>
            <person name="Xu D."/>
            <person name="Hellsten U."/>
            <person name="May G."/>
            <person name="Yu Y."/>
            <person name="Sakurai T."/>
            <person name="Umezawa T."/>
            <person name="Bhattacharyya M."/>
            <person name="Sandhu D."/>
            <person name="Valliyodan B."/>
            <person name="Lindquist E."/>
            <person name="Peto M."/>
            <person name="Grant D."/>
            <person name="Shu S."/>
            <person name="Goodstein D."/>
            <person name="Barry K."/>
            <person name="Futrell-Griggs M."/>
            <person name="Abernathy B."/>
            <person name="Du J."/>
            <person name="Tian Z."/>
            <person name="Zhu L."/>
            <person name="Gill N."/>
            <person name="Joshi T."/>
            <person name="Libault M."/>
            <person name="Sethuraman A."/>
            <person name="Zhang X."/>
            <person name="Shinozaki K."/>
            <person name="Nguyen H."/>
            <person name="Wing R."/>
            <person name="Cregan P."/>
            <person name="Specht J."/>
            <person name="Grimwood J."/>
            <person name="Rokhsar D."/>
            <person name="Stacey G."/>
            <person name="Shoemaker R."/>
            <person name="Jackson S."/>
        </authorList>
    </citation>
    <scope>NUCLEOTIDE SEQUENCE</scope>
    <source>
        <tissue evidence="2">Callus</tissue>
    </source>
</reference>
<protein>
    <recommendedName>
        <fullName evidence="1">DUF4283 domain-containing protein</fullName>
    </recommendedName>
</protein>
<dbReference type="Gramene" id="KRH72229">
    <property type="protein sequence ID" value="KRH72229"/>
    <property type="gene ID" value="GLYMA_02G199600"/>
</dbReference>
<sequence length="162" mass="18978">MEFYLSKPEGNEVDLFLCLVGRFLTNINIHVPVMKQRMADLWRPIGGITIDEPIPTLFLFHFYHIVDMQRVLNGDPWNFEKHMLILGAIKNGKNPNLVLLHMVNFWVQIHKIPVGFKSQVVGENHEIFIRSFLEYDEKYNSNFLSLFISILVLVDVRKPLKN</sequence>
<dbReference type="STRING" id="3847.A0A0R0L6P4"/>